<organism evidence="1">
    <name type="scientific">candidate division WOR-3 bacterium</name>
    <dbReference type="NCBI Taxonomy" id="2052148"/>
    <lineage>
        <taxon>Bacteria</taxon>
        <taxon>Bacteria division WOR-3</taxon>
    </lineage>
</organism>
<comment type="caution">
    <text evidence="1">The sequence shown here is derived from an EMBL/GenBank/DDBJ whole genome shotgun (WGS) entry which is preliminary data.</text>
</comment>
<evidence type="ECO:0000313" key="1">
    <source>
        <dbReference type="EMBL" id="HGK64025.1"/>
    </source>
</evidence>
<sequence>MTKKEALKKIIEFLKANKVKVIFDSKVKEGGKCRLYDKNYVIIPSTYDLEKQLSLLLNVVKNLNIEIDEEIKKLIEKYL</sequence>
<dbReference type="EMBL" id="DTDR01000132">
    <property type="protein sequence ID" value="HGK64025.1"/>
    <property type="molecule type" value="Genomic_DNA"/>
</dbReference>
<protein>
    <submittedName>
        <fullName evidence="1">Uncharacterized protein</fullName>
    </submittedName>
</protein>
<gene>
    <name evidence="1" type="ORF">ENU74_05500</name>
</gene>
<dbReference type="AlphaFoldDB" id="A0A7V3ZW51"/>
<proteinExistence type="predicted"/>
<accession>A0A7V3ZW51</accession>
<reference evidence="1" key="1">
    <citation type="journal article" date="2020" name="mSystems">
        <title>Genome- and Community-Level Interaction Insights into Carbon Utilization and Element Cycling Functions of Hydrothermarchaeota in Hydrothermal Sediment.</title>
        <authorList>
            <person name="Zhou Z."/>
            <person name="Liu Y."/>
            <person name="Xu W."/>
            <person name="Pan J."/>
            <person name="Luo Z.H."/>
            <person name="Li M."/>
        </authorList>
    </citation>
    <scope>NUCLEOTIDE SEQUENCE [LARGE SCALE GENOMIC DNA]</scope>
    <source>
        <strain evidence="1">SpSt-697</strain>
    </source>
</reference>
<name>A0A7V3ZW51_UNCW3</name>